<protein>
    <submittedName>
        <fullName evidence="2">Uncharacterized protein</fullName>
    </submittedName>
</protein>
<evidence type="ECO:0000313" key="2">
    <source>
        <dbReference type="EMBL" id="KAF0909459.1"/>
    </source>
</evidence>
<gene>
    <name evidence="2" type="ORF">E2562_036447</name>
</gene>
<proteinExistence type="predicted"/>
<dbReference type="Proteomes" id="UP000479710">
    <property type="component" value="Unassembled WGS sequence"/>
</dbReference>
<evidence type="ECO:0000313" key="3">
    <source>
        <dbReference type="Proteomes" id="UP000479710"/>
    </source>
</evidence>
<sequence>MAALGPGMVKEPWPGWEPRQAPAVGGAGRRTQSVAPNEHQLLSGPPCRGAAWTSRRRAWPREELLKATNRTARPKTQTGDRPR</sequence>
<name>A0A6G1DAP7_9ORYZ</name>
<comment type="caution">
    <text evidence="2">The sequence shown here is derived from an EMBL/GenBank/DDBJ whole genome shotgun (WGS) entry which is preliminary data.</text>
</comment>
<evidence type="ECO:0000256" key="1">
    <source>
        <dbReference type="SAM" id="MobiDB-lite"/>
    </source>
</evidence>
<accession>A0A6G1DAP7</accession>
<dbReference type="EMBL" id="SPHZ02000007">
    <property type="protein sequence ID" value="KAF0909459.1"/>
    <property type="molecule type" value="Genomic_DNA"/>
</dbReference>
<reference evidence="2 3" key="1">
    <citation type="submission" date="2019-11" db="EMBL/GenBank/DDBJ databases">
        <title>Whole genome sequence of Oryza granulata.</title>
        <authorList>
            <person name="Li W."/>
        </authorList>
    </citation>
    <scope>NUCLEOTIDE SEQUENCE [LARGE SCALE GENOMIC DNA]</scope>
    <source>
        <strain evidence="3">cv. Menghai</strain>
        <tissue evidence="2">Leaf</tissue>
    </source>
</reference>
<dbReference type="AlphaFoldDB" id="A0A6G1DAP7"/>
<keyword evidence="3" id="KW-1185">Reference proteome</keyword>
<organism evidence="2 3">
    <name type="scientific">Oryza meyeriana var. granulata</name>
    <dbReference type="NCBI Taxonomy" id="110450"/>
    <lineage>
        <taxon>Eukaryota</taxon>
        <taxon>Viridiplantae</taxon>
        <taxon>Streptophyta</taxon>
        <taxon>Embryophyta</taxon>
        <taxon>Tracheophyta</taxon>
        <taxon>Spermatophyta</taxon>
        <taxon>Magnoliopsida</taxon>
        <taxon>Liliopsida</taxon>
        <taxon>Poales</taxon>
        <taxon>Poaceae</taxon>
        <taxon>BOP clade</taxon>
        <taxon>Oryzoideae</taxon>
        <taxon>Oryzeae</taxon>
        <taxon>Oryzinae</taxon>
        <taxon>Oryza</taxon>
        <taxon>Oryza meyeriana</taxon>
    </lineage>
</organism>
<feature type="compositionally biased region" description="Polar residues" evidence="1">
    <location>
        <begin position="68"/>
        <end position="77"/>
    </location>
</feature>
<feature type="region of interest" description="Disordered" evidence="1">
    <location>
        <begin position="1"/>
        <end position="83"/>
    </location>
</feature>